<dbReference type="PANTHER" id="PTHR10811">
    <property type="entry name" value="FRINGE-RELATED"/>
    <property type="match status" value="1"/>
</dbReference>
<gene>
    <name evidence="1" type="primary">GT31C6-2</name>
    <name evidence="1" type="ORF">SELMODRAFT_411436</name>
</gene>
<dbReference type="Pfam" id="PF04646">
    <property type="entry name" value="DUF604"/>
    <property type="match status" value="1"/>
</dbReference>
<dbReference type="eggNOG" id="KOG2246">
    <property type="taxonomic scope" value="Eukaryota"/>
</dbReference>
<keyword evidence="1" id="KW-0808">Transferase</keyword>
<organism evidence="2">
    <name type="scientific">Selaginella moellendorffii</name>
    <name type="common">Spikemoss</name>
    <dbReference type="NCBI Taxonomy" id="88036"/>
    <lineage>
        <taxon>Eukaryota</taxon>
        <taxon>Viridiplantae</taxon>
        <taxon>Streptophyta</taxon>
        <taxon>Embryophyta</taxon>
        <taxon>Tracheophyta</taxon>
        <taxon>Lycopodiopsida</taxon>
        <taxon>Selaginellales</taxon>
        <taxon>Selaginellaceae</taxon>
        <taxon>Selaginella</taxon>
    </lineage>
</organism>
<sequence>MKFELSYHSFLLVLLVVVGVYTVLTMNGSTSFQLYRPTPAPDCTGEISRRGGIKTETPIGGSLSAAENLEAAPAAAGALPLKARATDSPSPRTTLANIVFGLAAGSEVWDKRKGYIQAWWRPEMRGAVWLDKMVARSSEDNLPPLMVSEDTSRFNYTYSGQPPSKRQKQQLRICRIAVEMFRLRLPDVHWFVVGDDDTVFLAENVARVLSKYDHTKFYYIGGISETHRQNTVDGCCTGNMAYGGAGYAISYPLVEELSEILDECMERYADLYGGSSRIHACLLELGVPLIKEPGFHQLDINGDASGILGAHPIAPLLSLHHLDRIDPLFPGMSRQKSVEHLLQAAGVDPGGVLQQAVCYSKQQSWSIQVSWGWAVQVTRLLLAPRVLENPLRTFAGWGVPSLDESFGFRTRAVPRDSCERPTMFFMHTVVPQRNGQSFSNYSRGAASQCRRKDALSKINLISVEKQAVHDSWYQAPRRQCCKIIKLSKHTLELSIRTCQKGELSAIL</sequence>
<dbReference type="GO" id="GO:0008375">
    <property type="term" value="F:acetylglucosaminyltransferase activity"/>
    <property type="evidence" value="ECO:0000318"/>
    <property type="project" value="GO_Central"/>
</dbReference>
<dbReference type="KEGG" id="smo:SELMODRAFT_411436"/>
<dbReference type="Proteomes" id="UP000001514">
    <property type="component" value="Unassembled WGS sequence"/>
</dbReference>
<dbReference type="InParanoid" id="D8RHX5"/>
<dbReference type="HOGENOM" id="CLU_029819_2_0_1"/>
<dbReference type="Gene3D" id="3.90.550.50">
    <property type="match status" value="1"/>
</dbReference>
<evidence type="ECO:0000313" key="1">
    <source>
        <dbReference type="EMBL" id="EFJ27995.1"/>
    </source>
</evidence>
<accession>D8RHX5</accession>
<dbReference type="InterPro" id="IPR006740">
    <property type="entry name" value="DUF604"/>
</dbReference>
<dbReference type="EMBL" id="GL377580">
    <property type="protein sequence ID" value="EFJ27995.1"/>
    <property type="molecule type" value="Genomic_DNA"/>
</dbReference>
<keyword evidence="2" id="KW-1185">Reference proteome</keyword>
<proteinExistence type="predicted"/>
<dbReference type="Gramene" id="EFJ27995">
    <property type="protein sequence ID" value="EFJ27995"/>
    <property type="gene ID" value="SELMODRAFT_411436"/>
</dbReference>
<name>D8RHX5_SELML</name>
<dbReference type="AlphaFoldDB" id="D8RHX5"/>
<dbReference type="FunFam" id="3.90.550.50:FF:000006">
    <property type="entry name" value="Fringe-related protein-like"/>
    <property type="match status" value="1"/>
</dbReference>
<protein>
    <submittedName>
        <fullName evidence="1">Glycosyltransferase-like protein</fullName>
    </submittedName>
</protein>
<dbReference type="STRING" id="88036.D8RHX5"/>
<dbReference type="OMA" id="DMRITIR"/>
<evidence type="ECO:0000313" key="2">
    <source>
        <dbReference type="Proteomes" id="UP000001514"/>
    </source>
</evidence>
<reference evidence="1 2" key="1">
    <citation type="journal article" date="2011" name="Science">
        <title>The Selaginella genome identifies genetic changes associated with the evolution of vascular plants.</title>
        <authorList>
            <person name="Banks J.A."/>
            <person name="Nishiyama T."/>
            <person name="Hasebe M."/>
            <person name="Bowman J.L."/>
            <person name="Gribskov M."/>
            <person name="dePamphilis C."/>
            <person name="Albert V.A."/>
            <person name="Aono N."/>
            <person name="Aoyama T."/>
            <person name="Ambrose B.A."/>
            <person name="Ashton N.W."/>
            <person name="Axtell M.J."/>
            <person name="Barker E."/>
            <person name="Barker M.S."/>
            <person name="Bennetzen J.L."/>
            <person name="Bonawitz N.D."/>
            <person name="Chapple C."/>
            <person name="Cheng C."/>
            <person name="Correa L.G."/>
            <person name="Dacre M."/>
            <person name="DeBarry J."/>
            <person name="Dreyer I."/>
            <person name="Elias M."/>
            <person name="Engstrom E.M."/>
            <person name="Estelle M."/>
            <person name="Feng L."/>
            <person name="Finet C."/>
            <person name="Floyd S.K."/>
            <person name="Frommer W.B."/>
            <person name="Fujita T."/>
            <person name="Gramzow L."/>
            <person name="Gutensohn M."/>
            <person name="Harholt J."/>
            <person name="Hattori M."/>
            <person name="Heyl A."/>
            <person name="Hirai T."/>
            <person name="Hiwatashi Y."/>
            <person name="Ishikawa M."/>
            <person name="Iwata M."/>
            <person name="Karol K.G."/>
            <person name="Koehler B."/>
            <person name="Kolukisaoglu U."/>
            <person name="Kubo M."/>
            <person name="Kurata T."/>
            <person name="Lalonde S."/>
            <person name="Li K."/>
            <person name="Li Y."/>
            <person name="Litt A."/>
            <person name="Lyons E."/>
            <person name="Manning G."/>
            <person name="Maruyama T."/>
            <person name="Michael T.P."/>
            <person name="Mikami K."/>
            <person name="Miyazaki S."/>
            <person name="Morinaga S."/>
            <person name="Murata T."/>
            <person name="Mueller-Roeber B."/>
            <person name="Nelson D.R."/>
            <person name="Obara M."/>
            <person name="Oguri Y."/>
            <person name="Olmstead R.G."/>
            <person name="Onodera N."/>
            <person name="Petersen B.L."/>
            <person name="Pils B."/>
            <person name="Prigge M."/>
            <person name="Rensing S.A."/>
            <person name="Riano-Pachon D.M."/>
            <person name="Roberts A.W."/>
            <person name="Sato Y."/>
            <person name="Scheller H.V."/>
            <person name="Schulz B."/>
            <person name="Schulz C."/>
            <person name="Shakirov E.V."/>
            <person name="Shibagaki N."/>
            <person name="Shinohara N."/>
            <person name="Shippen D.E."/>
            <person name="Soerensen I."/>
            <person name="Sotooka R."/>
            <person name="Sugimoto N."/>
            <person name="Sugita M."/>
            <person name="Sumikawa N."/>
            <person name="Tanurdzic M."/>
            <person name="Theissen G."/>
            <person name="Ulvskov P."/>
            <person name="Wakazuki S."/>
            <person name="Weng J.K."/>
            <person name="Willats W.W."/>
            <person name="Wipf D."/>
            <person name="Wolf P.G."/>
            <person name="Yang L."/>
            <person name="Zimmer A.D."/>
            <person name="Zhu Q."/>
            <person name="Mitros T."/>
            <person name="Hellsten U."/>
            <person name="Loque D."/>
            <person name="Otillar R."/>
            <person name="Salamov A."/>
            <person name="Schmutz J."/>
            <person name="Shapiro H."/>
            <person name="Lindquist E."/>
            <person name="Lucas S."/>
            <person name="Rokhsar D."/>
            <person name="Grigoriev I.V."/>
        </authorList>
    </citation>
    <scope>NUCLEOTIDE SEQUENCE [LARGE SCALE GENOMIC DNA]</scope>
</reference>